<evidence type="ECO:0000313" key="2">
    <source>
        <dbReference type="Proteomes" id="UP000265703"/>
    </source>
</evidence>
<dbReference type="OrthoDB" id="2373574at2759"/>
<comment type="caution">
    <text evidence="1">The sequence shown here is derived from an EMBL/GenBank/DDBJ whole genome shotgun (WGS) entry which is preliminary data.</text>
</comment>
<dbReference type="EMBL" id="QKYT01000418">
    <property type="protein sequence ID" value="RIA85565.1"/>
    <property type="molecule type" value="Genomic_DNA"/>
</dbReference>
<accession>A0A397SND4</accession>
<evidence type="ECO:0000313" key="1">
    <source>
        <dbReference type="EMBL" id="RIA85565.1"/>
    </source>
</evidence>
<dbReference type="STRING" id="658196.A0A397SND4"/>
<reference evidence="1 2" key="1">
    <citation type="submission" date="2018-06" db="EMBL/GenBank/DDBJ databases">
        <title>Comparative genomics reveals the genomic features of Rhizophagus irregularis, R. cerebriforme, R. diaphanum and Gigaspora rosea, and their symbiotic lifestyle signature.</title>
        <authorList>
            <person name="Morin E."/>
            <person name="San Clemente H."/>
            <person name="Chen E.C.H."/>
            <person name="De La Providencia I."/>
            <person name="Hainaut M."/>
            <person name="Kuo A."/>
            <person name="Kohler A."/>
            <person name="Murat C."/>
            <person name="Tang N."/>
            <person name="Roy S."/>
            <person name="Loubradou J."/>
            <person name="Henrissat B."/>
            <person name="Grigoriev I.V."/>
            <person name="Corradi N."/>
            <person name="Roux C."/>
            <person name="Martin F.M."/>
        </authorList>
    </citation>
    <scope>NUCLEOTIDE SEQUENCE [LARGE SCALE GENOMIC DNA]</scope>
    <source>
        <strain evidence="1 2">DAOM 227022</strain>
    </source>
</reference>
<dbReference type="AlphaFoldDB" id="A0A397SND4"/>
<gene>
    <name evidence="1" type="ORF">C1645_830615</name>
</gene>
<proteinExistence type="predicted"/>
<keyword evidence="2" id="KW-1185">Reference proteome</keyword>
<organism evidence="1 2">
    <name type="scientific">Glomus cerebriforme</name>
    <dbReference type="NCBI Taxonomy" id="658196"/>
    <lineage>
        <taxon>Eukaryota</taxon>
        <taxon>Fungi</taxon>
        <taxon>Fungi incertae sedis</taxon>
        <taxon>Mucoromycota</taxon>
        <taxon>Glomeromycotina</taxon>
        <taxon>Glomeromycetes</taxon>
        <taxon>Glomerales</taxon>
        <taxon>Glomeraceae</taxon>
        <taxon>Glomus</taxon>
    </lineage>
</organism>
<protein>
    <submittedName>
        <fullName evidence="1">Uncharacterized protein</fullName>
    </submittedName>
</protein>
<sequence>MDNDLTDLNIEWIKTLQTVLAELWDWVKQMSLLPFENRTSASLICHLRKDVQEIIRTLKTDFPELRIKEYHGKSDPEEKNKGIFPYVDSIIQNKDVSTVRLEAGMVISIIEPIPKSDENDISLSQVVKAKFSIIKAEEMTDIANANILNHETAEFLEKMLKKTLEEMRSLDRHHIVKYYEISSESLTEDFISKYGDFNHMSLVPKMAQVFDNVDASCSAKKLGFKTIQAKLSLLNLALHVTYGLKFKAINTKHTHYHLVSLFDSGDAPKLLLYQTGEEIYWENGEDTQYAYSKLSSDKLLLEKFSEVPFDHSSSRVNSTKIIENKLSMATIQDLFNIWYPFSIILYNISEEGYPEYIIPKNSRSLEITSEDGHLQNSEQYMNR</sequence>
<name>A0A397SND4_9GLOM</name>
<dbReference type="Proteomes" id="UP000265703">
    <property type="component" value="Unassembled WGS sequence"/>
</dbReference>